<feature type="transmembrane region" description="Helical" evidence="4">
    <location>
        <begin position="139"/>
        <end position="163"/>
    </location>
</feature>
<dbReference type="SMART" id="SM00342">
    <property type="entry name" value="HTH_ARAC"/>
    <property type="match status" value="1"/>
</dbReference>
<dbReference type="PRINTS" id="PR00032">
    <property type="entry name" value="HTHARAC"/>
</dbReference>
<feature type="transmembrane region" description="Helical" evidence="4">
    <location>
        <begin position="63"/>
        <end position="82"/>
    </location>
</feature>
<protein>
    <recommendedName>
        <fullName evidence="5">HTH araC/xylS-type domain-containing protein</fullName>
    </recommendedName>
</protein>
<feature type="transmembrane region" description="Helical" evidence="4">
    <location>
        <begin position="192"/>
        <end position="210"/>
    </location>
</feature>
<keyword evidence="4" id="KW-1133">Transmembrane helix</keyword>
<keyword evidence="1" id="KW-0805">Transcription regulation</keyword>
<evidence type="ECO:0000256" key="4">
    <source>
        <dbReference type="SAM" id="Phobius"/>
    </source>
</evidence>
<dbReference type="AlphaFoldDB" id="A0A5S3WLJ8"/>
<organism evidence="6 7">
    <name type="scientific">Pseudoalteromonas rubra</name>
    <dbReference type="NCBI Taxonomy" id="43658"/>
    <lineage>
        <taxon>Bacteria</taxon>
        <taxon>Pseudomonadati</taxon>
        <taxon>Pseudomonadota</taxon>
        <taxon>Gammaproteobacteria</taxon>
        <taxon>Alteromonadales</taxon>
        <taxon>Pseudoalteromonadaceae</taxon>
        <taxon>Pseudoalteromonas</taxon>
    </lineage>
</organism>
<reference evidence="7" key="2">
    <citation type="submission" date="2019-06" db="EMBL/GenBank/DDBJ databases">
        <title>Co-occurence of chitin degradation, pigmentation and bioactivity in marine Pseudoalteromonas.</title>
        <authorList>
            <person name="Sonnenschein E.C."/>
            <person name="Bech P.K."/>
        </authorList>
    </citation>
    <scope>NUCLEOTIDE SEQUENCE [LARGE SCALE GENOMIC DNA]</scope>
    <source>
        <strain evidence="7">S2676</strain>
    </source>
</reference>
<feature type="transmembrane region" description="Helical" evidence="4">
    <location>
        <begin position="216"/>
        <end position="238"/>
    </location>
</feature>
<feature type="domain" description="HTH araC/xylS-type" evidence="5">
    <location>
        <begin position="283"/>
        <end position="388"/>
    </location>
</feature>
<comment type="caution">
    <text evidence="6">The sequence shown here is derived from an EMBL/GenBank/DDBJ whole genome shotgun (WGS) entry which is preliminary data.</text>
</comment>
<proteinExistence type="predicted"/>
<dbReference type="SUPFAM" id="SSF46689">
    <property type="entry name" value="Homeodomain-like"/>
    <property type="match status" value="1"/>
</dbReference>
<evidence type="ECO:0000259" key="5">
    <source>
        <dbReference type="PROSITE" id="PS01124"/>
    </source>
</evidence>
<dbReference type="PANTHER" id="PTHR43280:SF29">
    <property type="entry name" value="ARAC-FAMILY TRANSCRIPTIONAL REGULATOR"/>
    <property type="match status" value="1"/>
</dbReference>
<dbReference type="EMBL" id="PNCI01000025">
    <property type="protein sequence ID" value="TMP28400.1"/>
    <property type="molecule type" value="Genomic_DNA"/>
</dbReference>
<dbReference type="PROSITE" id="PS01124">
    <property type="entry name" value="HTH_ARAC_FAMILY_2"/>
    <property type="match status" value="1"/>
</dbReference>
<dbReference type="PANTHER" id="PTHR43280">
    <property type="entry name" value="ARAC-FAMILY TRANSCRIPTIONAL REGULATOR"/>
    <property type="match status" value="1"/>
</dbReference>
<evidence type="ECO:0000256" key="2">
    <source>
        <dbReference type="ARBA" id="ARBA00023125"/>
    </source>
</evidence>
<keyword evidence="2" id="KW-0238">DNA-binding</keyword>
<accession>A0A5S3WLJ8</accession>
<dbReference type="Pfam" id="PF12833">
    <property type="entry name" value="HTH_18"/>
    <property type="match status" value="1"/>
</dbReference>
<dbReference type="Gene3D" id="1.10.10.60">
    <property type="entry name" value="Homeodomain-like"/>
    <property type="match status" value="2"/>
</dbReference>
<feature type="transmembrane region" description="Helical" evidence="4">
    <location>
        <begin position="102"/>
        <end position="119"/>
    </location>
</feature>
<evidence type="ECO:0000256" key="3">
    <source>
        <dbReference type="ARBA" id="ARBA00023163"/>
    </source>
</evidence>
<dbReference type="GO" id="GO:0003700">
    <property type="term" value="F:DNA-binding transcription factor activity"/>
    <property type="evidence" value="ECO:0007669"/>
    <property type="project" value="InterPro"/>
</dbReference>
<keyword evidence="4" id="KW-0472">Membrane</keyword>
<dbReference type="Proteomes" id="UP000310249">
    <property type="component" value="Unassembled WGS sequence"/>
</dbReference>
<evidence type="ECO:0000256" key="1">
    <source>
        <dbReference type="ARBA" id="ARBA00023015"/>
    </source>
</evidence>
<keyword evidence="4" id="KW-0812">Transmembrane</keyword>
<sequence length="389" mass="43160">MAEPIVLVLTAMLIGQIALSVPVLLIKQSTRAYRISLVVFLSACGVLALNAIVPAIIPDWYQAYTVIGFPMLFVLCPALRLYIQGVTTQKSWTQYTLNLKKFVLLWPAIVVASIIATLPSQQHQALFVTDEIPTGLHAVVLAGAMLALICAWLVECGWTMVVITKRLMVFRAELKAHYSNLDDPRIFATKRLIFMTMCIWVLALSCAFLSSLFGHAILTLGAEILTALILIWSLTFFAMQQTTPLLIPALDCEVGSVNALDTPSSQGTVNKYHKSALDTDRSARIVKKVTSAMQDEKLYLDADLTLQKLSDASGVSANYLSQVLNETLKMNFFDFVNHWRIEAAKARLLAGKESVLHIALEVGFNARSSFYKAFKKETGLTPREFRLNR</sequence>
<dbReference type="InterPro" id="IPR018060">
    <property type="entry name" value="HTH_AraC"/>
</dbReference>
<dbReference type="InterPro" id="IPR020449">
    <property type="entry name" value="Tscrpt_reg_AraC-type_HTH"/>
</dbReference>
<keyword evidence="3" id="KW-0804">Transcription</keyword>
<dbReference type="OrthoDB" id="345413at2"/>
<dbReference type="RefSeq" id="WP_138549584.1">
    <property type="nucleotide sequence ID" value="NZ_PNCH01000001.1"/>
</dbReference>
<feature type="transmembrane region" description="Helical" evidence="4">
    <location>
        <begin position="6"/>
        <end position="25"/>
    </location>
</feature>
<name>A0A5S3WLJ8_9GAMM</name>
<gene>
    <name evidence="6" type="ORF">CWB99_11835</name>
</gene>
<evidence type="ECO:0000313" key="6">
    <source>
        <dbReference type="EMBL" id="TMP28400.1"/>
    </source>
</evidence>
<feature type="transmembrane region" description="Helical" evidence="4">
    <location>
        <begin position="37"/>
        <end position="57"/>
    </location>
</feature>
<reference evidence="6 7" key="1">
    <citation type="submission" date="2018-01" db="EMBL/GenBank/DDBJ databases">
        <authorList>
            <person name="Paulsen S."/>
            <person name="Gram L.K."/>
        </authorList>
    </citation>
    <scope>NUCLEOTIDE SEQUENCE [LARGE SCALE GENOMIC DNA]</scope>
    <source>
        <strain evidence="6 7">S2676</strain>
    </source>
</reference>
<dbReference type="InterPro" id="IPR009057">
    <property type="entry name" value="Homeodomain-like_sf"/>
</dbReference>
<dbReference type="GO" id="GO:0043565">
    <property type="term" value="F:sequence-specific DNA binding"/>
    <property type="evidence" value="ECO:0007669"/>
    <property type="project" value="InterPro"/>
</dbReference>
<evidence type="ECO:0000313" key="7">
    <source>
        <dbReference type="Proteomes" id="UP000310249"/>
    </source>
</evidence>